<accession>A0A1E8EY19</accession>
<dbReference type="STRING" id="1121290.CLAOCE_15360"/>
<gene>
    <name evidence="2" type="ORF">CLOACE_15360</name>
</gene>
<evidence type="ECO:0000256" key="1">
    <source>
        <dbReference type="SAM" id="MobiDB-lite"/>
    </source>
</evidence>
<evidence type="ECO:0000313" key="3">
    <source>
        <dbReference type="Proteomes" id="UP000175744"/>
    </source>
</evidence>
<keyword evidence="3" id="KW-1185">Reference proteome</keyword>
<proteinExistence type="predicted"/>
<protein>
    <submittedName>
        <fullName evidence="2">Sporulation protein YtfJ</fullName>
    </submittedName>
</protein>
<dbReference type="EMBL" id="LZFO01000021">
    <property type="protein sequence ID" value="OFI05841.1"/>
    <property type="molecule type" value="Genomic_DNA"/>
</dbReference>
<dbReference type="PATRIC" id="fig|1121290.3.peg.1523"/>
<dbReference type="RefSeq" id="WP_070110510.1">
    <property type="nucleotide sequence ID" value="NZ_LZFO01000021.1"/>
</dbReference>
<dbReference type="PANTHER" id="PTHR39162:SF1">
    <property type="entry name" value="SPORULATION PROTEIN YTFJ"/>
    <property type="match status" value="1"/>
</dbReference>
<sequence length="140" mass="14889">MNGNVSFSQDMDALFSELKDFVKTESIMGTPLPVGDNTLIPVVSVTLGYGSGNNAKNANANAAPGVGIGAKVCTNAVVVVNKDNVSMLPVNGKGNMDQVMNNIPQMISNLKQSASQQNMPQGQQNQPQQNNQNQQQNKKK</sequence>
<dbReference type="Pfam" id="PF09579">
    <property type="entry name" value="Spore_YtfJ"/>
    <property type="match status" value="1"/>
</dbReference>
<dbReference type="InterPro" id="IPR014229">
    <property type="entry name" value="Spore_YtfJ"/>
</dbReference>
<name>A0A1E8EY19_9CLOT</name>
<reference evidence="2 3" key="1">
    <citation type="submission" date="2016-06" db="EMBL/GenBank/DDBJ databases">
        <title>Genome sequence of Clostridium acetireducens DSM 10703.</title>
        <authorList>
            <person name="Poehlein A."/>
            <person name="Fluechter S."/>
            <person name="Duerre P."/>
            <person name="Daniel R."/>
        </authorList>
    </citation>
    <scope>NUCLEOTIDE SEQUENCE [LARGE SCALE GENOMIC DNA]</scope>
    <source>
        <strain evidence="2 3">DSM 10703</strain>
    </source>
</reference>
<organism evidence="2 3">
    <name type="scientific">Clostridium acetireducens DSM 10703</name>
    <dbReference type="NCBI Taxonomy" id="1121290"/>
    <lineage>
        <taxon>Bacteria</taxon>
        <taxon>Bacillati</taxon>
        <taxon>Bacillota</taxon>
        <taxon>Clostridia</taxon>
        <taxon>Eubacteriales</taxon>
        <taxon>Clostridiaceae</taxon>
        <taxon>Clostridium</taxon>
    </lineage>
</organism>
<dbReference type="OrthoDB" id="1711150at2"/>
<dbReference type="AlphaFoldDB" id="A0A1E8EY19"/>
<feature type="region of interest" description="Disordered" evidence="1">
    <location>
        <begin position="112"/>
        <end position="140"/>
    </location>
</feature>
<feature type="compositionally biased region" description="Low complexity" evidence="1">
    <location>
        <begin position="116"/>
        <end position="140"/>
    </location>
</feature>
<comment type="caution">
    <text evidence="2">The sequence shown here is derived from an EMBL/GenBank/DDBJ whole genome shotgun (WGS) entry which is preliminary data.</text>
</comment>
<evidence type="ECO:0000313" key="2">
    <source>
        <dbReference type="EMBL" id="OFI05841.1"/>
    </source>
</evidence>
<dbReference type="Proteomes" id="UP000175744">
    <property type="component" value="Unassembled WGS sequence"/>
</dbReference>
<dbReference type="PANTHER" id="PTHR39162">
    <property type="entry name" value="GLL3345 PROTEIN"/>
    <property type="match status" value="1"/>
</dbReference>